<dbReference type="GO" id="GO:0005524">
    <property type="term" value="F:ATP binding"/>
    <property type="evidence" value="ECO:0007669"/>
    <property type="project" value="UniProtKB-KW"/>
</dbReference>
<dbReference type="OrthoDB" id="10252754at2759"/>
<feature type="domain" description="DNA mismatch repair proteins mutS family" evidence="5">
    <location>
        <begin position="3"/>
        <end position="69"/>
    </location>
</feature>
<keyword evidence="3" id="KW-0067">ATP-binding</keyword>
<evidence type="ECO:0000313" key="7">
    <source>
        <dbReference type="Proteomes" id="UP000054047"/>
    </source>
</evidence>
<evidence type="ECO:0000256" key="2">
    <source>
        <dbReference type="ARBA" id="ARBA00022741"/>
    </source>
</evidence>
<dbReference type="PANTHER" id="PTHR11361">
    <property type="entry name" value="DNA MISMATCH REPAIR PROTEIN MUTS FAMILY MEMBER"/>
    <property type="match status" value="1"/>
</dbReference>
<gene>
    <name evidence="6" type="ORF">ANCDUO_24414</name>
</gene>
<dbReference type="EMBL" id="KN772137">
    <property type="protein sequence ID" value="KIH45545.1"/>
    <property type="molecule type" value="Genomic_DNA"/>
</dbReference>
<protein>
    <recommendedName>
        <fullName evidence="5">DNA mismatch repair proteins mutS family domain-containing protein</fullName>
    </recommendedName>
</protein>
<dbReference type="GO" id="GO:0006298">
    <property type="term" value="P:mismatch repair"/>
    <property type="evidence" value="ECO:0007669"/>
    <property type="project" value="InterPro"/>
</dbReference>
<dbReference type="InterPro" id="IPR000432">
    <property type="entry name" value="DNA_mismatch_repair_MutS_C"/>
</dbReference>
<dbReference type="GO" id="GO:0032301">
    <property type="term" value="C:MutSalpha complex"/>
    <property type="evidence" value="ECO:0007669"/>
    <property type="project" value="TreeGrafter"/>
</dbReference>
<organism evidence="6 7">
    <name type="scientific">Ancylostoma duodenale</name>
    <dbReference type="NCBI Taxonomy" id="51022"/>
    <lineage>
        <taxon>Eukaryota</taxon>
        <taxon>Metazoa</taxon>
        <taxon>Ecdysozoa</taxon>
        <taxon>Nematoda</taxon>
        <taxon>Chromadorea</taxon>
        <taxon>Rhabditida</taxon>
        <taxon>Rhabditina</taxon>
        <taxon>Rhabditomorpha</taxon>
        <taxon>Strongyloidea</taxon>
        <taxon>Ancylostomatidae</taxon>
        <taxon>Ancylostomatinae</taxon>
        <taxon>Ancylostoma</taxon>
    </lineage>
</organism>
<evidence type="ECO:0000256" key="4">
    <source>
        <dbReference type="ARBA" id="ARBA00023125"/>
    </source>
</evidence>
<sequence length="85" mass="9660">MCTFDGTAIASAVLSELSRHVQCRSFFSTHYHSLCRAASVNPNITLAHMVSNSLVHLKFRTLVANRINSSYTGVYGRKRERRRPY</sequence>
<accession>A0A0C2FAI5</accession>
<evidence type="ECO:0000313" key="6">
    <source>
        <dbReference type="EMBL" id="KIH45545.1"/>
    </source>
</evidence>
<dbReference type="InterPro" id="IPR027417">
    <property type="entry name" value="P-loop_NTPase"/>
</dbReference>
<evidence type="ECO:0000259" key="5">
    <source>
        <dbReference type="Pfam" id="PF00488"/>
    </source>
</evidence>
<dbReference type="Gene3D" id="3.40.50.300">
    <property type="entry name" value="P-loop containing nucleotide triphosphate hydrolases"/>
    <property type="match status" value="1"/>
</dbReference>
<name>A0A0C2FAI5_9BILA</name>
<dbReference type="GO" id="GO:0030983">
    <property type="term" value="F:mismatched DNA binding"/>
    <property type="evidence" value="ECO:0007669"/>
    <property type="project" value="InterPro"/>
</dbReference>
<dbReference type="InterPro" id="IPR045076">
    <property type="entry name" value="MutS"/>
</dbReference>
<dbReference type="AlphaFoldDB" id="A0A0C2FAI5"/>
<dbReference type="PANTHER" id="PTHR11361:SF148">
    <property type="entry name" value="DNA MISMATCH REPAIR PROTEIN MSH6"/>
    <property type="match status" value="1"/>
</dbReference>
<proteinExistence type="inferred from homology"/>
<evidence type="ECO:0000256" key="3">
    <source>
        <dbReference type="ARBA" id="ARBA00022840"/>
    </source>
</evidence>
<comment type="similarity">
    <text evidence="1">Belongs to the DNA mismatch repair MutS family.</text>
</comment>
<evidence type="ECO:0000256" key="1">
    <source>
        <dbReference type="ARBA" id="ARBA00006271"/>
    </source>
</evidence>
<keyword evidence="2" id="KW-0547">Nucleotide-binding</keyword>
<dbReference type="GO" id="GO:0140664">
    <property type="term" value="F:ATP-dependent DNA damage sensor activity"/>
    <property type="evidence" value="ECO:0007669"/>
    <property type="project" value="InterPro"/>
</dbReference>
<dbReference type="Pfam" id="PF00488">
    <property type="entry name" value="MutS_V"/>
    <property type="match status" value="1"/>
</dbReference>
<reference evidence="6 7" key="1">
    <citation type="submission" date="2013-12" db="EMBL/GenBank/DDBJ databases">
        <title>Draft genome of the parsitic nematode Ancylostoma duodenale.</title>
        <authorList>
            <person name="Mitreva M."/>
        </authorList>
    </citation>
    <scope>NUCLEOTIDE SEQUENCE [LARGE SCALE GENOMIC DNA]</scope>
    <source>
        <strain evidence="6 7">Zhejiang</strain>
    </source>
</reference>
<keyword evidence="4" id="KW-0238">DNA-binding</keyword>
<dbReference type="Proteomes" id="UP000054047">
    <property type="component" value="Unassembled WGS sequence"/>
</dbReference>
<keyword evidence="7" id="KW-1185">Reference proteome</keyword>